<evidence type="ECO:0000313" key="1">
    <source>
        <dbReference type="EMBL" id="CAK9176532.1"/>
    </source>
</evidence>
<keyword evidence="2" id="KW-1185">Reference proteome</keyword>
<dbReference type="Proteomes" id="UP001642360">
    <property type="component" value="Unassembled WGS sequence"/>
</dbReference>
<organism evidence="1 2">
    <name type="scientific">Ilex paraguariensis</name>
    <name type="common">yerba mate</name>
    <dbReference type="NCBI Taxonomy" id="185542"/>
    <lineage>
        <taxon>Eukaryota</taxon>
        <taxon>Viridiplantae</taxon>
        <taxon>Streptophyta</taxon>
        <taxon>Embryophyta</taxon>
        <taxon>Tracheophyta</taxon>
        <taxon>Spermatophyta</taxon>
        <taxon>Magnoliopsida</taxon>
        <taxon>eudicotyledons</taxon>
        <taxon>Gunneridae</taxon>
        <taxon>Pentapetalae</taxon>
        <taxon>asterids</taxon>
        <taxon>campanulids</taxon>
        <taxon>Aquifoliales</taxon>
        <taxon>Aquifoliaceae</taxon>
        <taxon>Ilex</taxon>
    </lineage>
</organism>
<name>A0ABC8UA80_9AQUA</name>
<dbReference type="AlphaFoldDB" id="A0ABC8UA80"/>
<sequence>MSCIKNDNGGWSGATVALVVATAAGPLGNVTAGVATGATVAPAAAPLGNVAAGVATGAVTVLGILATGATVVIGPAPIGNVVGPVAGIWPLGSAAAGATTGATSVSVGSDASGALAGSGISGSTSSRIRAAFAHRSDMASSKQQIIALRVLEKESFQERREDQIRFVGEESGV</sequence>
<protein>
    <submittedName>
        <fullName evidence="1">Uncharacterized protein</fullName>
    </submittedName>
</protein>
<comment type="caution">
    <text evidence="1">The sequence shown here is derived from an EMBL/GenBank/DDBJ whole genome shotgun (WGS) entry which is preliminary data.</text>
</comment>
<gene>
    <name evidence="1" type="ORF">ILEXP_LOCUS46384</name>
</gene>
<reference evidence="1 2" key="1">
    <citation type="submission" date="2024-02" db="EMBL/GenBank/DDBJ databases">
        <authorList>
            <person name="Vignale AGUSTIN F."/>
            <person name="Sosa J E."/>
            <person name="Modenutti C."/>
        </authorList>
    </citation>
    <scope>NUCLEOTIDE SEQUENCE [LARGE SCALE GENOMIC DNA]</scope>
</reference>
<evidence type="ECO:0000313" key="2">
    <source>
        <dbReference type="Proteomes" id="UP001642360"/>
    </source>
</evidence>
<dbReference type="EMBL" id="CAUOFW020006835">
    <property type="protein sequence ID" value="CAK9176532.1"/>
    <property type="molecule type" value="Genomic_DNA"/>
</dbReference>
<accession>A0ABC8UA80</accession>
<proteinExistence type="predicted"/>